<dbReference type="GO" id="GO:0009366">
    <property type="term" value="C:enterobactin synthetase complex"/>
    <property type="evidence" value="ECO:0007669"/>
    <property type="project" value="InterPro"/>
</dbReference>
<feature type="domain" description="4'-phosphopantetheinyl transferase" evidence="14">
    <location>
        <begin position="169"/>
        <end position="240"/>
    </location>
</feature>
<evidence type="ECO:0000256" key="1">
    <source>
        <dbReference type="ARBA" id="ARBA00003937"/>
    </source>
</evidence>
<comment type="pathway">
    <text evidence="2">Siderophore biosynthesis; enterobactin biosynthesis.</text>
</comment>
<protein>
    <recommendedName>
        <fullName evidence="5">Enterobactin synthase component D</fullName>
    </recommendedName>
    <alternativeName>
        <fullName evidence="8">4'-phosphopantetheinyl transferase EntD</fullName>
    </alternativeName>
    <alternativeName>
        <fullName evidence="9">Enterochelin synthase D</fullName>
    </alternativeName>
</protein>
<dbReference type="GO" id="GO:0009239">
    <property type="term" value="P:enterobactin biosynthetic process"/>
    <property type="evidence" value="ECO:0007669"/>
    <property type="project" value="UniProtKB-UniPathway"/>
</dbReference>
<dbReference type="GO" id="GO:0000287">
    <property type="term" value="F:magnesium ion binding"/>
    <property type="evidence" value="ECO:0007669"/>
    <property type="project" value="InterPro"/>
</dbReference>
<evidence type="ECO:0000256" key="5">
    <source>
        <dbReference type="ARBA" id="ARBA00019087"/>
    </source>
</evidence>
<comment type="subunit">
    <text evidence="4">EntB, EntD, EntE, and EntF form a multienzyme complex called enterobactin synthase.</text>
</comment>
<dbReference type="InterPro" id="IPR041354">
    <property type="entry name" value="4PPT_N"/>
</dbReference>
<feature type="binding site" evidence="13">
    <location>
        <position position="173"/>
    </location>
    <ligand>
        <name>Mg(2+)</name>
        <dbReference type="ChEBI" id="CHEBI:18420"/>
    </ligand>
</feature>
<evidence type="ECO:0000256" key="4">
    <source>
        <dbReference type="ARBA" id="ARBA00011503"/>
    </source>
</evidence>
<dbReference type="GO" id="GO:0005886">
    <property type="term" value="C:plasma membrane"/>
    <property type="evidence" value="ECO:0007669"/>
    <property type="project" value="TreeGrafter"/>
</dbReference>
<evidence type="ECO:0000256" key="12">
    <source>
        <dbReference type="PIRSR" id="PIRSR603542-1"/>
    </source>
</evidence>
<comment type="cofactor">
    <cofactor evidence="13">
        <name>Mg(2+)</name>
        <dbReference type="ChEBI" id="CHEBI:18420"/>
    </cofactor>
</comment>
<dbReference type="EMBL" id="NFZW01000003">
    <property type="protein sequence ID" value="RFA38540.1"/>
    <property type="molecule type" value="Genomic_DNA"/>
</dbReference>
<dbReference type="Gene3D" id="3.90.470.20">
    <property type="entry name" value="4'-phosphopantetheinyl transferase domain"/>
    <property type="match status" value="1"/>
</dbReference>
<evidence type="ECO:0000256" key="6">
    <source>
        <dbReference type="ARBA" id="ARBA00022679"/>
    </source>
</evidence>
<evidence type="ECO:0000256" key="3">
    <source>
        <dbReference type="ARBA" id="ARBA00008342"/>
    </source>
</evidence>
<evidence type="ECO:0000313" key="16">
    <source>
        <dbReference type="EMBL" id="RFA38540.1"/>
    </source>
</evidence>
<evidence type="ECO:0000256" key="9">
    <source>
        <dbReference type="ARBA" id="ARBA00031996"/>
    </source>
</evidence>
<dbReference type="UniPathway" id="UPA00017"/>
<organism evidence="16 17">
    <name type="scientific">Alkalilimnicola ehrlichii</name>
    <dbReference type="NCBI Taxonomy" id="351052"/>
    <lineage>
        <taxon>Bacteria</taxon>
        <taxon>Pseudomonadati</taxon>
        <taxon>Pseudomonadota</taxon>
        <taxon>Gammaproteobacteria</taxon>
        <taxon>Chromatiales</taxon>
        <taxon>Ectothiorhodospiraceae</taxon>
        <taxon>Alkalilimnicola</taxon>
    </lineage>
</organism>
<feature type="binding site" evidence="12">
    <location>
        <position position="173"/>
    </location>
    <ligand>
        <name>CoA</name>
        <dbReference type="ChEBI" id="CHEBI:57287"/>
    </ligand>
</feature>
<evidence type="ECO:0000256" key="8">
    <source>
        <dbReference type="ARBA" id="ARBA00029894"/>
    </source>
</evidence>
<comment type="catalytic activity">
    <reaction evidence="11">
        <text>apo-[peptidyl-carrier protein] + CoA = holo-[peptidyl-carrier protein] + adenosine 3',5'-bisphosphate + H(+)</text>
        <dbReference type="Rhea" id="RHEA:46228"/>
        <dbReference type="Rhea" id="RHEA-COMP:11479"/>
        <dbReference type="Rhea" id="RHEA-COMP:11480"/>
        <dbReference type="ChEBI" id="CHEBI:15378"/>
        <dbReference type="ChEBI" id="CHEBI:29999"/>
        <dbReference type="ChEBI" id="CHEBI:57287"/>
        <dbReference type="ChEBI" id="CHEBI:58343"/>
        <dbReference type="ChEBI" id="CHEBI:64479"/>
    </reaction>
</comment>
<dbReference type="SUPFAM" id="SSF56214">
    <property type="entry name" value="4'-phosphopantetheinyl transferase"/>
    <property type="match status" value="1"/>
</dbReference>
<feature type="binding site" evidence="12">
    <location>
        <position position="106"/>
    </location>
    <ligand>
        <name>CoA</name>
        <dbReference type="ChEBI" id="CHEBI:57287"/>
    </ligand>
</feature>
<name>A0A3E0X220_9GAMM</name>
<dbReference type="InterPro" id="IPR037143">
    <property type="entry name" value="4-PPantetheinyl_Trfase_dom_sf"/>
</dbReference>
<dbReference type="Pfam" id="PF01648">
    <property type="entry name" value="ACPS"/>
    <property type="match status" value="1"/>
</dbReference>
<evidence type="ECO:0000259" key="14">
    <source>
        <dbReference type="Pfam" id="PF01648"/>
    </source>
</evidence>
<dbReference type="InterPro" id="IPR003542">
    <property type="entry name" value="Enbac_synth_compD-like"/>
</dbReference>
<evidence type="ECO:0000256" key="11">
    <source>
        <dbReference type="ARBA" id="ARBA00049191"/>
    </source>
</evidence>
<evidence type="ECO:0000256" key="7">
    <source>
        <dbReference type="ARBA" id="ARBA00023191"/>
    </source>
</evidence>
<comment type="catalytic activity">
    <reaction evidence="10">
        <text>apo-[aryl-carrier protein] + CoA = holo-[aryl-carrier protein] + adenosine 3',5'-bisphosphate + H(+)</text>
        <dbReference type="Rhea" id="RHEA:48404"/>
        <dbReference type="Rhea" id="RHEA-COMP:15903"/>
        <dbReference type="Rhea" id="RHEA-COMP:17557"/>
        <dbReference type="ChEBI" id="CHEBI:15378"/>
        <dbReference type="ChEBI" id="CHEBI:29999"/>
        <dbReference type="ChEBI" id="CHEBI:57287"/>
        <dbReference type="ChEBI" id="CHEBI:58343"/>
        <dbReference type="ChEBI" id="CHEBI:64479"/>
    </reaction>
</comment>
<proteinExistence type="inferred from homology"/>
<gene>
    <name evidence="16" type="ORF">CAL65_04100</name>
</gene>
<evidence type="ECO:0000313" key="17">
    <source>
        <dbReference type="Proteomes" id="UP000256763"/>
    </source>
</evidence>
<keyword evidence="17" id="KW-1185">Reference proteome</keyword>
<evidence type="ECO:0000256" key="10">
    <source>
        <dbReference type="ARBA" id="ARBA00049176"/>
    </source>
</evidence>
<dbReference type="Pfam" id="PF17837">
    <property type="entry name" value="4PPT_N"/>
    <property type="match status" value="1"/>
</dbReference>
<feature type="domain" description="4'-phosphopantetheinyl transferase N-terminal" evidence="15">
    <location>
        <begin position="97"/>
        <end position="162"/>
    </location>
</feature>
<keyword evidence="13" id="KW-0460">Magnesium</keyword>
<dbReference type="PRINTS" id="PR01399">
    <property type="entry name" value="ENTSNTHTASED"/>
</dbReference>
<comment type="similarity">
    <text evidence="3">Belongs to the P-Pant transferase superfamily. EntD family.</text>
</comment>
<accession>A0A3E0X220</accession>
<comment type="function">
    <text evidence="1">Involved in the biosynthesis of the siderophore enterobactin (enterochelin), which is a macrocyclic trimeric lactone of N-(2,3-dihydroxybenzoyl)-serine. The serine trilactone serves as a scaffolding for the three catechol functionalities that provide hexadentate coordination for the tightly ligated iron(2+) atoms. Plays an essential role in the assembly of the enterobactin by catalyzing the transfer of the 4'-phosphopantetheine (Ppant) moiety from coenzyme A to the apo-domains of both EntB (ArCP domain) and EntF (PCP domain) to yield their holo-forms which make them competent for the activation of 2,3-dihydroxybenzoate (DHB) and L-serine, respectively.</text>
</comment>
<dbReference type="PANTHER" id="PTHR38096:SF1">
    <property type="entry name" value="ENTEROBACTIN SYNTHASE COMPONENT D"/>
    <property type="match status" value="1"/>
</dbReference>
<dbReference type="GO" id="GO:0008897">
    <property type="term" value="F:holo-[acyl-carrier-protein] synthase activity"/>
    <property type="evidence" value="ECO:0007669"/>
    <property type="project" value="InterPro"/>
</dbReference>
<reference evidence="17" key="1">
    <citation type="submission" date="2017-05" db="EMBL/GenBank/DDBJ databases">
        <authorList>
            <person name="Sharma S."/>
            <person name="Sidhu C."/>
            <person name="Pinnaka A.K."/>
        </authorList>
    </citation>
    <scope>NUCLEOTIDE SEQUENCE [LARGE SCALE GENOMIC DNA]</scope>
    <source>
        <strain evidence="17">AK93</strain>
    </source>
</reference>
<dbReference type="AlphaFoldDB" id="A0A3E0X220"/>
<keyword evidence="13" id="KW-0479">Metal-binding</keyword>
<feature type="binding site" evidence="12">
    <location>
        <position position="114"/>
    </location>
    <ligand>
        <name>CoA</name>
        <dbReference type="ChEBI" id="CHEBI:57287"/>
    </ligand>
</feature>
<comment type="caution">
    <text evidence="16">The sequence shown here is derived from an EMBL/GenBank/DDBJ whole genome shotgun (WGS) entry which is preliminary data.</text>
</comment>
<feature type="binding site" evidence="12">
    <location>
        <position position="232"/>
    </location>
    <ligand>
        <name>CoA</name>
        <dbReference type="ChEBI" id="CHEBI:57287"/>
    </ligand>
</feature>
<evidence type="ECO:0000256" key="2">
    <source>
        <dbReference type="ARBA" id="ARBA00004993"/>
    </source>
</evidence>
<feature type="binding site" evidence="12">
    <location>
        <position position="218"/>
    </location>
    <ligand>
        <name>CoA</name>
        <dbReference type="ChEBI" id="CHEBI:57287"/>
    </ligand>
</feature>
<dbReference type="InterPro" id="IPR008278">
    <property type="entry name" value="4-PPantetheinyl_Trfase_dom"/>
</dbReference>
<sequence>MGDGLAAFRRVGASAITCGVLPKRIGSRPVRKRMPFTPIDEKTTLLWGSITFLKCSMTIINGQQVDLPLGFSFSSCFFQPNRQDLQRFQNAGLPLPERLQAAVLKRQVEFLAGRYCATEALKALGYEGEPVVGSQADRSPAWPSGWLGSISHSSDCAVALVAHRQQALGIGVDVESVLPPADVETISDMILHGSERDLLASQGYSPEQLLTVVFSIKESLYKALNQLGIKELDFKSACVQRVSPDGGFAAILANGVALPLQVPRLLTGRFILNGARVVSLLWIPKVTTVVERQPARSSRCVLT</sequence>
<feature type="binding site" evidence="12">
    <location>
        <begin position="151"/>
        <end position="152"/>
    </location>
    <ligand>
        <name>CoA</name>
        <dbReference type="ChEBI" id="CHEBI:57287"/>
    </ligand>
</feature>
<keyword evidence="7" id="KW-0259">Enterobactin biosynthesis</keyword>
<dbReference type="Proteomes" id="UP000256763">
    <property type="component" value="Unassembled WGS sequence"/>
</dbReference>
<evidence type="ECO:0000259" key="15">
    <source>
        <dbReference type="Pfam" id="PF17837"/>
    </source>
</evidence>
<keyword evidence="6" id="KW-0808">Transferase</keyword>
<feature type="binding site" evidence="13">
    <location>
        <position position="175"/>
    </location>
    <ligand>
        <name>Mg(2+)</name>
        <dbReference type="ChEBI" id="CHEBI:18420"/>
    </ligand>
</feature>
<feature type="binding site" evidence="12">
    <location>
        <position position="222"/>
    </location>
    <ligand>
        <name>CoA</name>
        <dbReference type="ChEBI" id="CHEBI:57287"/>
    </ligand>
</feature>
<dbReference type="PANTHER" id="PTHR38096">
    <property type="entry name" value="ENTEROBACTIN SYNTHASE COMPONENT D"/>
    <property type="match status" value="1"/>
</dbReference>
<evidence type="ECO:0000256" key="13">
    <source>
        <dbReference type="PIRSR" id="PIRSR603542-2"/>
    </source>
</evidence>